<dbReference type="PANTHER" id="PTHR30389">
    <property type="entry name" value="FUMARATE HYDRATASE-RELATED"/>
    <property type="match status" value="1"/>
</dbReference>
<comment type="caution">
    <text evidence="10">The sequence shown here is derived from an EMBL/GenBank/DDBJ whole genome shotgun (WGS) entry which is preliminary data.</text>
</comment>
<evidence type="ECO:0000256" key="6">
    <source>
        <dbReference type="ARBA" id="ARBA00023014"/>
    </source>
</evidence>
<evidence type="ECO:0000256" key="4">
    <source>
        <dbReference type="ARBA" id="ARBA00022723"/>
    </source>
</evidence>
<evidence type="ECO:0000259" key="9">
    <source>
        <dbReference type="Pfam" id="PF05683"/>
    </source>
</evidence>
<feature type="domain" description="Fe-S hydro-lyase tartrate dehydratase alpha-type catalytic" evidence="8">
    <location>
        <begin position="12"/>
        <end position="280"/>
    </location>
</feature>
<feature type="domain" description="Fe-S hydro-lyase tartrate dehydratase beta-type catalytic" evidence="9">
    <location>
        <begin position="351"/>
        <end position="527"/>
    </location>
</feature>
<keyword evidence="3" id="KW-0004">4Fe-4S</keyword>
<dbReference type="InterPro" id="IPR036660">
    <property type="entry name" value="Fe-S_hydroAse_TtdB_cat_sf"/>
</dbReference>
<protein>
    <submittedName>
        <fullName evidence="10">Fumarate hydratase</fullName>
        <ecNumber evidence="10">4.2.1.2</ecNumber>
    </submittedName>
</protein>
<dbReference type="SUPFAM" id="SSF117457">
    <property type="entry name" value="FumA C-terminal domain-like"/>
    <property type="match status" value="1"/>
</dbReference>
<keyword evidence="4" id="KW-0479">Metal-binding</keyword>
<dbReference type="Gene3D" id="3.20.130.10">
    <property type="entry name" value="Fe-S hydro-lyase, tartrate dehydratase beta-type, catalytic domain"/>
    <property type="match status" value="1"/>
</dbReference>
<accession>A0ABT7DP13</accession>
<dbReference type="Pfam" id="PF05683">
    <property type="entry name" value="Fumerase_C"/>
    <property type="match status" value="1"/>
</dbReference>
<evidence type="ECO:0000259" key="8">
    <source>
        <dbReference type="Pfam" id="PF05681"/>
    </source>
</evidence>
<dbReference type="PANTHER" id="PTHR30389:SF17">
    <property type="entry name" value="L(+)-TARTRATE DEHYDRATASE SUBUNIT ALPHA-RELATED"/>
    <property type="match status" value="1"/>
</dbReference>
<dbReference type="RefSeq" id="WP_283832314.1">
    <property type="nucleotide sequence ID" value="NZ_JASJEU010000018.1"/>
</dbReference>
<dbReference type="GO" id="GO:0004333">
    <property type="term" value="F:fumarate hydratase activity"/>
    <property type="evidence" value="ECO:0007669"/>
    <property type="project" value="UniProtKB-EC"/>
</dbReference>
<dbReference type="InterPro" id="IPR004647">
    <property type="entry name" value="Fe-S_hydro-lyase_TtdB-typ_cat"/>
</dbReference>
<evidence type="ECO:0000313" key="11">
    <source>
        <dbReference type="Proteomes" id="UP001232750"/>
    </source>
</evidence>
<dbReference type="NCBIfam" id="TIGR00723">
    <property type="entry name" value="ttdB_fumA_fumB"/>
    <property type="match status" value="1"/>
</dbReference>
<proteinExistence type="inferred from homology"/>
<evidence type="ECO:0000256" key="7">
    <source>
        <dbReference type="ARBA" id="ARBA00023239"/>
    </source>
</evidence>
<keyword evidence="6" id="KW-0411">Iron-sulfur</keyword>
<dbReference type="Pfam" id="PF05681">
    <property type="entry name" value="Fumerase"/>
    <property type="match status" value="1"/>
</dbReference>
<dbReference type="NCBIfam" id="TIGR00722">
    <property type="entry name" value="ttdA_fumA_fumB"/>
    <property type="match status" value="1"/>
</dbReference>
<organism evidence="10 11">
    <name type="scientific">Gordonibacter faecis</name>
    <dbReference type="NCBI Taxonomy" id="3047475"/>
    <lineage>
        <taxon>Bacteria</taxon>
        <taxon>Bacillati</taxon>
        <taxon>Actinomycetota</taxon>
        <taxon>Coriobacteriia</taxon>
        <taxon>Eggerthellales</taxon>
        <taxon>Eggerthellaceae</taxon>
        <taxon>Gordonibacter</taxon>
    </lineage>
</organism>
<keyword evidence="7 10" id="KW-0456">Lyase</keyword>
<name>A0ABT7DP13_9ACTN</name>
<evidence type="ECO:0000313" key="10">
    <source>
        <dbReference type="EMBL" id="MDJ1650972.1"/>
    </source>
</evidence>
<dbReference type="InterPro" id="IPR051208">
    <property type="entry name" value="Class-I_Fumarase/Tartrate_DH"/>
</dbReference>
<sequence>METIITKSQVADAVYAAIPQLACVLPADIASGLEAARATEDSLRGRAVLDQLVENARIAAADCVPICQDTGTVWVSLEVGPDMLVPGDVFAEVNNAVARAYDEARLRKSVVCDAVLDRANTGNNTPAFCDIHPVDKPGVARLHIMLKGGGSDNASRVVMLVPGAGKQGIVDELVRCVREKGANACPPLVIGVGIGGTFDKVAGLAKRALMRPVDEPAADPHVAALEEELLAAVNASGVGPGGLGGRTTALAVRVATAPCHIAALPLAINMGCSAMRRTTVDLTACHPERAVDLAGCHPERSAQREVEGSRAALAEGDTGLTAHTGSFPCGTIFASRSGGCAASAQDDRGMAEHAIRLTLPLDRSQLAGLKAGDACLLSGPLYTLRDAGHVRLMDELAQSGGALPYGLAGQAIFYAGPTPAAAGRPFGAVGPTTASRMDFAAPELHRAGVVATVGKGRRSAEVREACRETGSVYFVACGGAAAYLAKCVASSETVAYDDLGTEALRRIDVVDFPVFVGVDTHGNDVYNLV</sequence>
<gene>
    <name evidence="10" type="ORF">QNJ86_09190</name>
</gene>
<evidence type="ECO:0000256" key="1">
    <source>
        <dbReference type="ARBA" id="ARBA00000929"/>
    </source>
</evidence>
<dbReference type="EC" id="4.2.1.2" evidence="10"/>
<evidence type="ECO:0000256" key="3">
    <source>
        <dbReference type="ARBA" id="ARBA00022485"/>
    </source>
</evidence>
<evidence type="ECO:0000256" key="5">
    <source>
        <dbReference type="ARBA" id="ARBA00023004"/>
    </source>
</evidence>
<comment type="similarity">
    <text evidence="2">Belongs to the class-I fumarase family.</text>
</comment>
<dbReference type="NCBIfam" id="NF004885">
    <property type="entry name" value="PRK06246.1"/>
    <property type="match status" value="1"/>
</dbReference>
<comment type="catalytic activity">
    <reaction evidence="1">
        <text>(S)-malate = fumarate + H2O</text>
        <dbReference type="Rhea" id="RHEA:12460"/>
        <dbReference type="ChEBI" id="CHEBI:15377"/>
        <dbReference type="ChEBI" id="CHEBI:15589"/>
        <dbReference type="ChEBI" id="CHEBI:29806"/>
        <dbReference type="EC" id="4.2.1.2"/>
    </reaction>
</comment>
<keyword evidence="11" id="KW-1185">Reference proteome</keyword>
<reference evidence="10 11" key="1">
    <citation type="submission" date="2023-05" db="EMBL/GenBank/DDBJ databases">
        <title>Gordonibacter KGMB12511T sp. nov., isolated from faeces of healthy Korean.</title>
        <authorList>
            <person name="Kim H.S."/>
            <person name="Kim J.-S."/>
            <person name="Suh M.K."/>
            <person name="Eom M.K."/>
            <person name="Do H.E."/>
            <person name="Lee J.-S."/>
        </authorList>
    </citation>
    <scope>NUCLEOTIDE SEQUENCE [LARGE SCALE GENOMIC DNA]</scope>
    <source>
        <strain evidence="10 11">KGMB12511</strain>
    </source>
</reference>
<keyword evidence="5" id="KW-0408">Iron</keyword>
<dbReference type="EMBL" id="JASJEU010000018">
    <property type="protein sequence ID" value="MDJ1650972.1"/>
    <property type="molecule type" value="Genomic_DNA"/>
</dbReference>
<dbReference type="InterPro" id="IPR004646">
    <property type="entry name" value="Fe-S_hydro-lyase_TtdA-typ_cat"/>
</dbReference>
<evidence type="ECO:0000256" key="2">
    <source>
        <dbReference type="ARBA" id="ARBA00008876"/>
    </source>
</evidence>
<dbReference type="Proteomes" id="UP001232750">
    <property type="component" value="Unassembled WGS sequence"/>
</dbReference>